<dbReference type="EMBL" id="CP027768">
    <property type="protein sequence ID" value="AYW51006.1"/>
    <property type="molecule type" value="Genomic_DNA"/>
</dbReference>
<evidence type="ECO:0008006" key="3">
    <source>
        <dbReference type="Google" id="ProtNLM"/>
    </source>
</evidence>
<reference evidence="1 2" key="1">
    <citation type="journal article" date="2012" name="Int. J. Syst. Evol. Microbiol.">
        <title>Characterization of Tetragenococcus strains from sugar thick juice reveals a novel species, Tetragenococcus osmophilus sp. nov., and divides Tetragenococcus halophilus into two subspecies, T. halophilus subsp. halophilus subsp. nov. and T. halophilus subsp. flandriensis subsp. nov.</title>
        <authorList>
            <person name="Juste A."/>
            <person name="Van Trappen S."/>
            <person name="Verreth C."/>
            <person name="Cleenwerck I."/>
            <person name="De Vos P."/>
            <person name="Lievens B."/>
            <person name="Willems K.A."/>
        </authorList>
    </citation>
    <scope>NUCLEOTIDE SEQUENCE [LARGE SCALE GENOMIC DNA]</scope>
    <source>
        <strain evidence="1 2">LMG 26042</strain>
    </source>
</reference>
<name>A0A3G5FKX4_TETHA</name>
<accession>A0A3G5FKX4</accession>
<proteinExistence type="predicted"/>
<evidence type="ECO:0000313" key="2">
    <source>
        <dbReference type="Proteomes" id="UP000280475"/>
    </source>
</evidence>
<organism evidence="1 2">
    <name type="scientific">Tetragenococcus halophilus</name>
    <name type="common">Pediococcus halophilus</name>
    <dbReference type="NCBI Taxonomy" id="51669"/>
    <lineage>
        <taxon>Bacteria</taxon>
        <taxon>Bacillati</taxon>
        <taxon>Bacillota</taxon>
        <taxon>Bacilli</taxon>
        <taxon>Lactobacillales</taxon>
        <taxon>Enterococcaceae</taxon>
        <taxon>Tetragenococcus</taxon>
    </lineage>
</organism>
<dbReference type="Proteomes" id="UP000280475">
    <property type="component" value="Chromosome"/>
</dbReference>
<dbReference type="Pfam" id="PF07751">
    <property type="entry name" value="Abi_2"/>
    <property type="match status" value="1"/>
</dbReference>
<dbReference type="AlphaFoldDB" id="A0A3G5FKX4"/>
<evidence type="ECO:0000313" key="1">
    <source>
        <dbReference type="EMBL" id="AYW51006.1"/>
    </source>
</evidence>
<protein>
    <recommendedName>
        <fullName evidence="3">Abi family protein</fullName>
    </recommendedName>
</protein>
<sequence length="373" mass="43988">MRNIVGLFFILGEVMEQNKTLYLNHYQIDPAKSFEVDVKDYDLVSYQPPQLSKARKPMKVPISIEQMLIKFKEDGWDFSENEEIACRSLLQEVNFYTFKHYAKKERVKTFSATKSVYDFDMFLQSNLQELTSMIEKFIRTVTVDSLSCYYDSQERIYDSAQFYLDDCLYFSETGKQKRRPQREKEIKHIQYGFFKTCDNNKEYPPVKKELDSYGAVSAWVLFDLITFGQMSFFFSKLVPEYKKVVVSSLNEMNCFNERITDKLLSSWINAIRALRNKVSHGMKVYGEPFTVQGKVHDKDKEYLSAIPETKQNYLVNVLLAMRRIVMCMSQSKQEFWNEKMCGIAEYIESDGVLSEESLGLTDNWLKYFLIEYK</sequence>
<gene>
    <name evidence="1" type="ORF">C7H83_11245</name>
</gene>
<dbReference type="InterPro" id="IPR011664">
    <property type="entry name" value="Abi_system_AbiD/AbiF-like"/>
</dbReference>